<keyword evidence="3" id="KW-0560">Oxidoreductase</keyword>
<dbReference type="Pfam" id="PF00106">
    <property type="entry name" value="adh_short"/>
    <property type="match status" value="1"/>
</dbReference>
<feature type="non-terminal residue" evidence="5">
    <location>
        <position position="363"/>
    </location>
</feature>
<comment type="caution">
    <text evidence="5">The sequence shown here is derived from an EMBL/GenBank/DDBJ whole genome shotgun (WGS) entry which is preliminary data.</text>
</comment>
<dbReference type="PROSITE" id="PS00061">
    <property type="entry name" value="ADH_SHORT"/>
    <property type="match status" value="1"/>
</dbReference>
<evidence type="ECO:0000256" key="1">
    <source>
        <dbReference type="ARBA" id="ARBA00006484"/>
    </source>
</evidence>
<dbReference type="SUPFAM" id="SSF51735">
    <property type="entry name" value="NAD(P)-binding Rossmann-fold domains"/>
    <property type="match status" value="1"/>
</dbReference>
<dbReference type="PRINTS" id="PR00080">
    <property type="entry name" value="SDRFAMILY"/>
</dbReference>
<organism evidence="5 6">
    <name type="scientific">Podospora appendiculata</name>
    <dbReference type="NCBI Taxonomy" id="314037"/>
    <lineage>
        <taxon>Eukaryota</taxon>
        <taxon>Fungi</taxon>
        <taxon>Dikarya</taxon>
        <taxon>Ascomycota</taxon>
        <taxon>Pezizomycotina</taxon>
        <taxon>Sordariomycetes</taxon>
        <taxon>Sordariomycetidae</taxon>
        <taxon>Sordariales</taxon>
        <taxon>Podosporaceae</taxon>
        <taxon>Podospora</taxon>
    </lineage>
</organism>
<dbReference type="InterPro" id="IPR020904">
    <property type="entry name" value="Sc_DH/Rdtase_CS"/>
</dbReference>
<dbReference type="Proteomes" id="UP001270362">
    <property type="component" value="Unassembled WGS sequence"/>
</dbReference>
<dbReference type="EMBL" id="JAULSO010000002">
    <property type="protein sequence ID" value="KAK3687934.1"/>
    <property type="molecule type" value="Genomic_DNA"/>
</dbReference>
<reference evidence="5" key="2">
    <citation type="submission" date="2023-06" db="EMBL/GenBank/DDBJ databases">
        <authorList>
            <consortium name="Lawrence Berkeley National Laboratory"/>
            <person name="Haridas S."/>
            <person name="Hensen N."/>
            <person name="Bonometti L."/>
            <person name="Westerberg I."/>
            <person name="Brannstrom I.O."/>
            <person name="Guillou S."/>
            <person name="Cros-Aarteil S."/>
            <person name="Calhoun S."/>
            <person name="Kuo A."/>
            <person name="Mondo S."/>
            <person name="Pangilinan J."/>
            <person name="Riley R."/>
            <person name="Labutti K."/>
            <person name="Andreopoulos B."/>
            <person name="Lipzen A."/>
            <person name="Chen C."/>
            <person name="Yanf M."/>
            <person name="Daum C."/>
            <person name="Ng V."/>
            <person name="Clum A."/>
            <person name="Steindorff A."/>
            <person name="Ohm R."/>
            <person name="Martin F."/>
            <person name="Silar P."/>
            <person name="Natvig D."/>
            <person name="Lalanne C."/>
            <person name="Gautier V."/>
            <person name="Ament-Velasquez S.L."/>
            <person name="Kruys A."/>
            <person name="Hutchinson M.I."/>
            <person name="Powell A.J."/>
            <person name="Barry K."/>
            <person name="Miller A.N."/>
            <person name="Grigoriev I.V."/>
            <person name="Debuchy R."/>
            <person name="Gladieux P."/>
            <person name="Thoren M.H."/>
            <person name="Johannesson H."/>
        </authorList>
    </citation>
    <scope>NUCLEOTIDE SEQUENCE</scope>
    <source>
        <strain evidence="5">CBS 314.62</strain>
    </source>
</reference>
<protein>
    <submittedName>
        <fullName evidence="5">Uncharacterized protein</fullName>
    </submittedName>
</protein>
<name>A0AAE1CBY7_9PEZI</name>
<dbReference type="InterPro" id="IPR002347">
    <property type="entry name" value="SDR_fam"/>
</dbReference>
<sequence length="363" mass="38417">MGEPRHRFPAQLSPPLFDGRFSKSLPVPAPFASPPTPAPSFVSPSTMASLSFTDDDIPSLDGKVAIVTGGGSGIGLAAVRLLCRKGARVYMLDLSAPEADTIPVPHAGESVIPAGATFLACNVSKWAELRAAFARCVAECGSVDIAIANAGVSEEFDYFEDRLGDDGELLEPPFGVVDVNFRGVVDCVKLAVSQMRKQKAEGGVGGSIVITASATAYAPEHNLPVYSATKAATITLMRALRSRLTADDISINCVAPAATVTKLLPGNLAAPMMAVGLPVSTAEFVGRAIVYSATAQQTHRVQNYGKETPATDGPGRWNGRTILTLGEDYVEMEEPHAALQPFWLGWKSTELTKRQQAATDFRQ</sequence>
<evidence type="ECO:0000256" key="3">
    <source>
        <dbReference type="ARBA" id="ARBA00023002"/>
    </source>
</evidence>
<gene>
    <name evidence="5" type="ORF">B0T22DRAFT_405945</name>
</gene>
<keyword evidence="6" id="KW-1185">Reference proteome</keyword>
<dbReference type="PANTHER" id="PTHR43180">
    <property type="entry name" value="3-OXOACYL-(ACYL-CARRIER-PROTEIN) REDUCTASE (AFU_ORTHOLOGUE AFUA_6G11210)"/>
    <property type="match status" value="1"/>
</dbReference>
<dbReference type="AlphaFoldDB" id="A0AAE1CBY7"/>
<dbReference type="PANTHER" id="PTHR43180:SF80">
    <property type="entry name" value="NAD(P)-BINDING PROTEIN"/>
    <property type="match status" value="1"/>
</dbReference>
<evidence type="ECO:0000256" key="4">
    <source>
        <dbReference type="RuleBase" id="RU000363"/>
    </source>
</evidence>
<proteinExistence type="inferred from homology"/>
<accession>A0AAE1CBY7</accession>
<evidence type="ECO:0000256" key="2">
    <source>
        <dbReference type="ARBA" id="ARBA00022857"/>
    </source>
</evidence>
<dbReference type="PRINTS" id="PR00081">
    <property type="entry name" value="GDHRDH"/>
</dbReference>
<dbReference type="InterPro" id="IPR036291">
    <property type="entry name" value="NAD(P)-bd_dom_sf"/>
</dbReference>
<keyword evidence="2" id="KW-0521">NADP</keyword>
<comment type="similarity">
    <text evidence="1 4">Belongs to the short-chain dehydrogenases/reductases (SDR) family.</text>
</comment>
<dbReference type="Gene3D" id="3.40.50.720">
    <property type="entry name" value="NAD(P)-binding Rossmann-like Domain"/>
    <property type="match status" value="1"/>
</dbReference>
<evidence type="ECO:0000313" key="5">
    <source>
        <dbReference type="EMBL" id="KAK3687934.1"/>
    </source>
</evidence>
<reference evidence="5" key="1">
    <citation type="journal article" date="2023" name="Mol. Phylogenet. Evol.">
        <title>Genome-scale phylogeny and comparative genomics of the fungal order Sordariales.</title>
        <authorList>
            <person name="Hensen N."/>
            <person name="Bonometti L."/>
            <person name="Westerberg I."/>
            <person name="Brannstrom I.O."/>
            <person name="Guillou S."/>
            <person name="Cros-Aarteil S."/>
            <person name="Calhoun S."/>
            <person name="Haridas S."/>
            <person name="Kuo A."/>
            <person name="Mondo S."/>
            <person name="Pangilinan J."/>
            <person name="Riley R."/>
            <person name="LaButti K."/>
            <person name="Andreopoulos B."/>
            <person name="Lipzen A."/>
            <person name="Chen C."/>
            <person name="Yan M."/>
            <person name="Daum C."/>
            <person name="Ng V."/>
            <person name="Clum A."/>
            <person name="Steindorff A."/>
            <person name="Ohm R.A."/>
            <person name="Martin F."/>
            <person name="Silar P."/>
            <person name="Natvig D.O."/>
            <person name="Lalanne C."/>
            <person name="Gautier V."/>
            <person name="Ament-Velasquez S.L."/>
            <person name="Kruys A."/>
            <person name="Hutchinson M.I."/>
            <person name="Powell A.J."/>
            <person name="Barry K."/>
            <person name="Miller A.N."/>
            <person name="Grigoriev I.V."/>
            <person name="Debuchy R."/>
            <person name="Gladieux P."/>
            <person name="Hiltunen Thoren M."/>
            <person name="Johannesson H."/>
        </authorList>
    </citation>
    <scope>NUCLEOTIDE SEQUENCE</scope>
    <source>
        <strain evidence="5">CBS 314.62</strain>
    </source>
</reference>
<dbReference type="GO" id="GO:0016491">
    <property type="term" value="F:oxidoreductase activity"/>
    <property type="evidence" value="ECO:0007669"/>
    <property type="project" value="UniProtKB-KW"/>
</dbReference>
<evidence type="ECO:0000313" key="6">
    <source>
        <dbReference type="Proteomes" id="UP001270362"/>
    </source>
</evidence>